<dbReference type="PROSITE" id="PS50042">
    <property type="entry name" value="CNMP_BINDING_3"/>
    <property type="match status" value="2"/>
</dbReference>
<dbReference type="InterPro" id="IPR014710">
    <property type="entry name" value="RmlC-like_jellyroll"/>
</dbReference>
<dbReference type="Gene3D" id="1.10.287.70">
    <property type="match status" value="1"/>
</dbReference>
<dbReference type="KEGG" id="mbr:MONBRDRAFT_30002"/>
<feature type="transmembrane region" description="Helical" evidence="10">
    <location>
        <begin position="408"/>
        <end position="428"/>
    </location>
</feature>
<organism evidence="12 13">
    <name type="scientific">Monosiga brevicollis</name>
    <name type="common">Choanoflagellate</name>
    <dbReference type="NCBI Taxonomy" id="81824"/>
    <lineage>
        <taxon>Eukaryota</taxon>
        <taxon>Choanoflagellata</taxon>
        <taxon>Craspedida</taxon>
        <taxon>Salpingoecidae</taxon>
        <taxon>Monosiga</taxon>
    </lineage>
</organism>
<evidence type="ECO:0000256" key="2">
    <source>
        <dbReference type="ARBA" id="ARBA00022448"/>
    </source>
</evidence>
<feature type="domain" description="Cyclic nucleotide-binding" evidence="11">
    <location>
        <begin position="719"/>
        <end position="826"/>
    </location>
</feature>
<evidence type="ECO:0000256" key="9">
    <source>
        <dbReference type="SAM" id="MobiDB-lite"/>
    </source>
</evidence>
<dbReference type="SUPFAM" id="SSF51206">
    <property type="entry name" value="cAMP-binding domain-like"/>
    <property type="match status" value="2"/>
</dbReference>
<keyword evidence="8" id="KW-0407">Ion channel</keyword>
<keyword evidence="3 10" id="KW-0812">Transmembrane</keyword>
<dbReference type="InterPro" id="IPR000595">
    <property type="entry name" value="cNMP-bd_dom"/>
</dbReference>
<keyword evidence="13" id="KW-1185">Reference proteome</keyword>
<dbReference type="InParanoid" id="A9VCQ9"/>
<evidence type="ECO:0000256" key="4">
    <source>
        <dbReference type="ARBA" id="ARBA00022989"/>
    </source>
</evidence>
<feature type="compositionally biased region" description="Basic and acidic residues" evidence="9">
    <location>
        <begin position="125"/>
        <end position="144"/>
    </location>
</feature>
<evidence type="ECO:0000256" key="7">
    <source>
        <dbReference type="ARBA" id="ARBA00023286"/>
    </source>
</evidence>
<dbReference type="PROSITE" id="PS00888">
    <property type="entry name" value="CNMP_BINDING_1"/>
    <property type="match status" value="1"/>
</dbReference>
<evidence type="ECO:0000256" key="6">
    <source>
        <dbReference type="ARBA" id="ARBA00023136"/>
    </source>
</evidence>
<sequence>MTAVGMIMNKDAAGPKAPLRSALNEAAQLAPSTRPPASGTSLLRDEPLPDPSPEPRAAVSPPPTLPGTVERRLSRVGPETPAPKDSRASPAPPGSGAGPDDDRASVGSTLSRRPSMLQEQMTLERGLERQRERRQSTTLKRRESMVSNQSTTSTDSRTKGRRGHRRRASHRRQSGQNSEIPSAQPQHTSAIASRANIAGSFFGRHSSVSPSTRSEAWKDEEVQEVRDEYYEEDVLCWRLYDCTDSFRAKLLAFMTPRRVLQSREETRWGRFWVAILTVVVLYNLLAIPFRIGFRATWYHPDWKAFFYTCDYVGDAILLFDIFLNFRTVFISDGLEVKDPADIVVHYARNGFKWHFVASLPIDLIFWYNPWAKALSRLPRLIRLSSTLNQLDELSRSTELGNIIQITKLFSSVMILCHWMACLYFFVAYHDGFAPIYDPESFTPAVGVRHWIVSRQYLYGLSWSVDVISGAFVITAPPFSDLQRGFMILCDFAHVLVIAFFIGSVEQLLLEWNRDAEEFRARMMKLNQFMGRRHLHKELQQRIRNYYFHAWSRQGAFDNPQILRDLPVNLRTEVNVCTHGKVLAKVPLFKSLDKSFLNQLTEKIKLRIYAPGDLVVAVGEEGDEMFILNRGNVDIENREGKVLVTLGEGSVIGEVAFFSPNSKRTATVRAKTWCDFACLEKQDFMAVASRFPEERMAVESLAHARLAKDLLRKKISDHPLFKGCEADLIAKVADRFGSYEFVGGETLYVQGEPADAWLFVGLGKVVVSEQVLGVTKKHDKTVKTELEAGEFLDVIAFMQEGKRKDMCKALGSASILALDKTAFDQILLEQHAFDIVNQNSQEIARKARLASAKHKFKRAMARLRTSNLLGSSVSREPSIRESDSDSVADMQAAGETLKTLSDEVLDSKLKEALKLITNISSVRTQRLSAKPA</sequence>
<dbReference type="FunCoup" id="A9VCQ9">
    <property type="interactions" value="131"/>
</dbReference>
<dbReference type="InterPro" id="IPR018490">
    <property type="entry name" value="cNMP-bd_dom_sf"/>
</dbReference>
<dbReference type="eggNOG" id="KOG0500">
    <property type="taxonomic scope" value="Eukaryota"/>
</dbReference>
<keyword evidence="6 10" id="KW-0472">Membrane</keyword>
<evidence type="ECO:0000256" key="10">
    <source>
        <dbReference type="SAM" id="Phobius"/>
    </source>
</evidence>
<comment type="subcellular location">
    <subcellularLocation>
        <location evidence="1">Membrane</location>
        <topology evidence="1">Multi-pass membrane protein</topology>
    </subcellularLocation>
</comment>
<dbReference type="Gene3D" id="1.10.287.630">
    <property type="entry name" value="Helix hairpin bin"/>
    <property type="match status" value="1"/>
</dbReference>
<dbReference type="GeneID" id="5895751"/>
<evidence type="ECO:0000256" key="5">
    <source>
        <dbReference type="ARBA" id="ARBA00023065"/>
    </source>
</evidence>
<dbReference type="GO" id="GO:0005249">
    <property type="term" value="F:voltage-gated potassium channel activity"/>
    <property type="evidence" value="ECO:0007669"/>
    <property type="project" value="InterPro"/>
</dbReference>
<evidence type="ECO:0000256" key="3">
    <source>
        <dbReference type="ARBA" id="ARBA00022692"/>
    </source>
</evidence>
<dbReference type="STRING" id="81824.A9VCQ9"/>
<feature type="compositionally biased region" description="Polar residues" evidence="9">
    <location>
        <begin position="106"/>
        <end position="121"/>
    </location>
</feature>
<dbReference type="Pfam" id="PF00520">
    <property type="entry name" value="Ion_trans"/>
    <property type="match status" value="1"/>
</dbReference>
<dbReference type="SMART" id="SM00100">
    <property type="entry name" value="cNMP"/>
    <property type="match status" value="2"/>
</dbReference>
<keyword evidence="2" id="KW-0813">Transport</keyword>
<feature type="transmembrane region" description="Helical" evidence="10">
    <location>
        <begin position="271"/>
        <end position="292"/>
    </location>
</feature>
<proteinExistence type="predicted"/>
<protein>
    <recommendedName>
        <fullName evidence="11">Cyclic nucleotide-binding domain-containing protein</fullName>
    </recommendedName>
</protein>
<keyword evidence="5" id="KW-0406">Ion transport</keyword>
<dbReference type="GO" id="GO:0016020">
    <property type="term" value="C:membrane"/>
    <property type="evidence" value="ECO:0007669"/>
    <property type="project" value="UniProtKB-SubCell"/>
</dbReference>
<evidence type="ECO:0000313" key="12">
    <source>
        <dbReference type="EMBL" id="EDQ84691.1"/>
    </source>
</evidence>
<feature type="compositionally biased region" description="Polar residues" evidence="9">
    <location>
        <begin position="145"/>
        <end position="155"/>
    </location>
</feature>
<feature type="transmembrane region" description="Helical" evidence="10">
    <location>
        <begin position="456"/>
        <end position="473"/>
    </location>
</feature>
<evidence type="ECO:0000256" key="1">
    <source>
        <dbReference type="ARBA" id="ARBA00004141"/>
    </source>
</evidence>
<accession>A9VCQ9</accession>
<dbReference type="Proteomes" id="UP000001357">
    <property type="component" value="Unassembled WGS sequence"/>
</dbReference>
<feature type="transmembrane region" description="Helical" evidence="10">
    <location>
        <begin position="485"/>
        <end position="504"/>
    </location>
</feature>
<dbReference type="InterPro" id="IPR005821">
    <property type="entry name" value="Ion_trans_dom"/>
</dbReference>
<dbReference type="SUPFAM" id="SSF81324">
    <property type="entry name" value="Voltage-gated potassium channels"/>
    <property type="match status" value="1"/>
</dbReference>
<dbReference type="InterPro" id="IPR018488">
    <property type="entry name" value="cNMP-bd_CS"/>
</dbReference>
<dbReference type="InterPro" id="IPR050866">
    <property type="entry name" value="CNG_cation_channel"/>
</dbReference>
<name>A9VCQ9_MONBE</name>
<feature type="compositionally biased region" description="Basic residues" evidence="9">
    <location>
        <begin position="159"/>
        <end position="173"/>
    </location>
</feature>
<dbReference type="PANTHER" id="PTHR45638:SF11">
    <property type="entry name" value="CYCLIC NUCLEOTIDE-GATED CATION CHANNEL SUBUNIT A"/>
    <property type="match status" value="1"/>
</dbReference>
<dbReference type="PRINTS" id="PR01463">
    <property type="entry name" value="EAGCHANLFMLY"/>
</dbReference>
<dbReference type="PANTHER" id="PTHR45638">
    <property type="entry name" value="CYCLIC NUCLEOTIDE-GATED CATION CHANNEL SUBUNIT A"/>
    <property type="match status" value="1"/>
</dbReference>
<evidence type="ECO:0000313" key="13">
    <source>
        <dbReference type="Proteomes" id="UP000001357"/>
    </source>
</evidence>
<dbReference type="GO" id="GO:0005221">
    <property type="term" value="F:intracellularly cyclic nucleotide-activated monoatomic cation channel activity"/>
    <property type="evidence" value="ECO:0007669"/>
    <property type="project" value="InterPro"/>
</dbReference>
<feature type="compositionally biased region" description="Polar residues" evidence="9">
    <location>
        <begin position="177"/>
        <end position="189"/>
    </location>
</feature>
<reference evidence="12 13" key="1">
    <citation type="journal article" date="2008" name="Nature">
        <title>The genome of the choanoflagellate Monosiga brevicollis and the origin of metazoans.</title>
        <authorList>
            <consortium name="JGI Sequencing"/>
            <person name="King N."/>
            <person name="Westbrook M.J."/>
            <person name="Young S.L."/>
            <person name="Kuo A."/>
            <person name="Abedin M."/>
            <person name="Chapman J."/>
            <person name="Fairclough S."/>
            <person name="Hellsten U."/>
            <person name="Isogai Y."/>
            <person name="Letunic I."/>
            <person name="Marr M."/>
            <person name="Pincus D."/>
            <person name="Putnam N."/>
            <person name="Rokas A."/>
            <person name="Wright K.J."/>
            <person name="Zuzow R."/>
            <person name="Dirks W."/>
            <person name="Good M."/>
            <person name="Goodstein D."/>
            <person name="Lemons D."/>
            <person name="Li W."/>
            <person name="Lyons J.B."/>
            <person name="Morris A."/>
            <person name="Nichols S."/>
            <person name="Richter D.J."/>
            <person name="Salamov A."/>
            <person name="Bork P."/>
            <person name="Lim W.A."/>
            <person name="Manning G."/>
            <person name="Miller W.T."/>
            <person name="McGinnis W."/>
            <person name="Shapiro H."/>
            <person name="Tjian R."/>
            <person name="Grigoriev I.V."/>
            <person name="Rokhsar D."/>
        </authorList>
    </citation>
    <scope>NUCLEOTIDE SEQUENCE [LARGE SCALE GENOMIC DNA]</scope>
    <source>
        <strain evidence="13">MX1 / ATCC 50154</strain>
    </source>
</reference>
<feature type="domain" description="Cyclic nucleotide-binding" evidence="11">
    <location>
        <begin position="587"/>
        <end position="686"/>
    </location>
</feature>
<evidence type="ECO:0000259" key="11">
    <source>
        <dbReference type="PROSITE" id="PS50042"/>
    </source>
</evidence>
<keyword evidence="4 10" id="KW-1133">Transmembrane helix</keyword>
<dbReference type="AlphaFoldDB" id="A9VCQ9"/>
<dbReference type="Pfam" id="PF00027">
    <property type="entry name" value="cNMP_binding"/>
    <property type="match status" value="2"/>
</dbReference>
<dbReference type="Gene3D" id="2.60.120.10">
    <property type="entry name" value="Jelly Rolls"/>
    <property type="match status" value="2"/>
</dbReference>
<dbReference type="FunFam" id="1.10.287.630:FF:000001">
    <property type="entry name" value="Cyclic nucleotide-gated channel alpha 3"/>
    <property type="match status" value="1"/>
</dbReference>
<dbReference type="EMBL" id="CH991582">
    <property type="protein sequence ID" value="EDQ84691.1"/>
    <property type="molecule type" value="Genomic_DNA"/>
</dbReference>
<dbReference type="CDD" id="cd00038">
    <property type="entry name" value="CAP_ED"/>
    <property type="match status" value="2"/>
</dbReference>
<dbReference type="RefSeq" id="XP_001750477.1">
    <property type="nucleotide sequence ID" value="XM_001750425.1"/>
</dbReference>
<gene>
    <name evidence="12" type="ORF">MONBRDRAFT_30002</name>
</gene>
<evidence type="ECO:0000256" key="8">
    <source>
        <dbReference type="ARBA" id="ARBA00023303"/>
    </source>
</evidence>
<feature type="region of interest" description="Disordered" evidence="9">
    <location>
        <begin position="1"/>
        <end position="189"/>
    </location>
</feature>
<dbReference type="InterPro" id="IPR003938">
    <property type="entry name" value="K_chnl_volt-dep_EAG/ELK/ERG"/>
</dbReference>
<keyword evidence="7" id="KW-1071">Ligand-gated ion channel</keyword>
<dbReference type="OMA" id="QTVSRMF"/>
<feature type="compositionally biased region" description="Pro residues" evidence="9">
    <location>
        <begin position="49"/>
        <end position="65"/>
    </location>
</feature>